<dbReference type="RefSeq" id="WP_136435548.1">
    <property type="nucleotide sequence ID" value="NZ_CAJTBT010000010.1"/>
</dbReference>
<dbReference type="Proteomes" id="UP000308978">
    <property type="component" value="Unassembled WGS sequence"/>
</dbReference>
<sequence length="175" mass="19504">MNLTFKGFLRLHCRELTGLKTDNLRKLRDSVATSMPAAAEALMVFAAVQGKARYLAAISEGTWMERSYAQMADCLDDPEEVSFFLQSAEAPPRYRAVWSAYIAKRYAIAGERLVIAGMREKTLQAMKGRDVTVYRLCKDLGLNKGNIYAFLGKGDDTKVSQGTARRILEYACKAS</sequence>
<gene>
    <name evidence="1" type="ORF">E5986_09925</name>
</gene>
<organism evidence="1 2">
    <name type="scientific">Adlercreutzia caecimuris</name>
    <dbReference type="NCBI Taxonomy" id="671266"/>
    <lineage>
        <taxon>Bacteria</taxon>
        <taxon>Bacillati</taxon>
        <taxon>Actinomycetota</taxon>
        <taxon>Coriobacteriia</taxon>
        <taxon>Eggerthellales</taxon>
        <taxon>Eggerthellaceae</taxon>
        <taxon>Adlercreutzia</taxon>
    </lineage>
</organism>
<name>A0A4S4G1A3_9ACTN</name>
<protein>
    <submittedName>
        <fullName evidence="1">Uncharacterized protein</fullName>
    </submittedName>
</protein>
<dbReference type="AlphaFoldDB" id="A0A4S4G1A3"/>
<evidence type="ECO:0000313" key="2">
    <source>
        <dbReference type="Proteomes" id="UP000308978"/>
    </source>
</evidence>
<comment type="caution">
    <text evidence="1">The sequence shown here is derived from an EMBL/GenBank/DDBJ whole genome shotgun (WGS) entry which is preliminary data.</text>
</comment>
<evidence type="ECO:0000313" key="1">
    <source>
        <dbReference type="EMBL" id="THG36441.1"/>
    </source>
</evidence>
<reference evidence="1 2" key="1">
    <citation type="submission" date="2019-04" db="EMBL/GenBank/DDBJ databases">
        <title>Microbes associate with the intestines of laboratory mice.</title>
        <authorList>
            <person name="Navarre W."/>
            <person name="Wong E."/>
            <person name="Huang K.C."/>
            <person name="Tropini C."/>
            <person name="Ng K."/>
            <person name="Yu B."/>
        </authorList>
    </citation>
    <scope>NUCLEOTIDE SEQUENCE [LARGE SCALE GENOMIC DNA]</scope>
    <source>
        <strain evidence="1 2">NM80_B27</strain>
    </source>
</reference>
<proteinExistence type="predicted"/>
<accession>A0A4S4G1A3</accession>
<dbReference type="EMBL" id="SSTJ01000016">
    <property type="protein sequence ID" value="THG36441.1"/>
    <property type="molecule type" value="Genomic_DNA"/>
</dbReference>